<dbReference type="EMBL" id="JAFITR010000016">
    <property type="protein sequence ID" value="MBN4066689.1"/>
    <property type="molecule type" value="Genomic_DNA"/>
</dbReference>
<dbReference type="PANTHER" id="PTHR34703">
    <property type="entry name" value="ANTIPORTER SUBUNIT MNHG2-RELATED"/>
    <property type="match status" value="1"/>
</dbReference>
<evidence type="ECO:0000256" key="1">
    <source>
        <dbReference type="SAM" id="Phobius"/>
    </source>
</evidence>
<keyword evidence="1" id="KW-0812">Transmembrane</keyword>
<dbReference type="Pfam" id="PF03334">
    <property type="entry name" value="PhaG_MnhG_YufB"/>
    <property type="match status" value="1"/>
</dbReference>
<feature type="transmembrane region" description="Helical" evidence="1">
    <location>
        <begin position="14"/>
        <end position="35"/>
    </location>
</feature>
<proteinExistence type="predicted"/>
<organism evidence="2 3">
    <name type="scientific">Simkania negevensis</name>
    <dbReference type="NCBI Taxonomy" id="83561"/>
    <lineage>
        <taxon>Bacteria</taxon>
        <taxon>Pseudomonadati</taxon>
        <taxon>Chlamydiota</taxon>
        <taxon>Chlamydiia</taxon>
        <taxon>Parachlamydiales</taxon>
        <taxon>Simkaniaceae</taxon>
        <taxon>Simkania</taxon>
    </lineage>
</organism>
<feature type="transmembrane region" description="Helical" evidence="1">
    <location>
        <begin position="75"/>
        <end position="98"/>
    </location>
</feature>
<keyword evidence="1" id="KW-0472">Membrane</keyword>
<comment type="caution">
    <text evidence="2">The sequence shown here is derived from an EMBL/GenBank/DDBJ whole genome shotgun (WGS) entry which is preliminary data.</text>
</comment>
<protein>
    <submittedName>
        <fullName evidence="2">Monovalent cation/H(+) antiporter subunit G</fullName>
    </submittedName>
</protein>
<feature type="transmembrane region" description="Helical" evidence="1">
    <location>
        <begin position="47"/>
        <end position="69"/>
    </location>
</feature>
<dbReference type="InterPro" id="IPR005133">
    <property type="entry name" value="PhaG_MnhG_YufB"/>
</dbReference>
<accession>A0ABS3AT46</accession>
<gene>
    <name evidence="2" type="ORF">JYU14_01230</name>
</gene>
<sequence length="104" mass="11281">MHVYKGKKRIEMHILYGLVLLAGSLFILIGGIGIVKLPDTICRAHALSKAGTLGIGLVLLACLGMIGTYEAAAKILIAICFNFITIPLSGHIFARYAIRQHYKT</sequence>
<dbReference type="Proteomes" id="UP000722121">
    <property type="component" value="Unassembled WGS sequence"/>
</dbReference>
<evidence type="ECO:0000313" key="2">
    <source>
        <dbReference type="EMBL" id="MBN4066689.1"/>
    </source>
</evidence>
<evidence type="ECO:0000313" key="3">
    <source>
        <dbReference type="Proteomes" id="UP000722121"/>
    </source>
</evidence>
<name>A0ABS3AT46_9BACT</name>
<keyword evidence="3" id="KW-1185">Reference proteome</keyword>
<dbReference type="PANTHER" id="PTHR34703:SF1">
    <property type="entry name" value="ANTIPORTER SUBUNIT MNHG2-RELATED"/>
    <property type="match status" value="1"/>
</dbReference>
<keyword evidence="1" id="KW-1133">Transmembrane helix</keyword>
<reference evidence="2 3" key="1">
    <citation type="submission" date="2021-02" db="EMBL/GenBank/DDBJ databases">
        <title>Activity-based single-cell genomes from oceanic crustal fluid captures similar information to metagenomic and metatranscriptomic surveys with orders of magnitude less sampling.</title>
        <authorList>
            <person name="D'Angelo T.S."/>
            <person name="Orcutt B.N."/>
        </authorList>
    </citation>
    <scope>NUCLEOTIDE SEQUENCE [LARGE SCALE GENOMIC DNA]</scope>
    <source>
        <strain evidence="2">AH-315-G07</strain>
    </source>
</reference>